<sequence>MFRTIGSLFATATATMGLVVGMPLATAHADSQTYHVYVTSYGFNDNDDGNGHYGTAVIAYPQIHQQATEDLGTHDRPITFATDPGEHKPGTIIYVPHLQKYFIMEDGCAECTTDWQNQKRHVDLWMGPASMQPEPALDNCEASITGDFDIIVDPDPGLPVDQTPMFSGGQCTVVTH</sequence>
<dbReference type="Proteomes" id="UP000221961">
    <property type="component" value="Chromosome"/>
</dbReference>
<organism evidence="2 3">
    <name type="scientific">Nocardia terpenica</name>
    <dbReference type="NCBI Taxonomy" id="455432"/>
    <lineage>
        <taxon>Bacteria</taxon>
        <taxon>Bacillati</taxon>
        <taxon>Actinomycetota</taxon>
        <taxon>Actinomycetes</taxon>
        <taxon>Mycobacteriales</taxon>
        <taxon>Nocardiaceae</taxon>
        <taxon>Nocardia</taxon>
    </lineage>
</organism>
<evidence type="ECO:0000313" key="3">
    <source>
        <dbReference type="Proteomes" id="UP000221961"/>
    </source>
</evidence>
<dbReference type="KEGG" id="ntp:CRH09_08585"/>
<reference evidence="2 3" key="1">
    <citation type="submission" date="2017-10" db="EMBL/GenBank/DDBJ databases">
        <title>Comparative genomics between pathogenic Norcardia.</title>
        <authorList>
            <person name="Zeng L."/>
        </authorList>
    </citation>
    <scope>NUCLEOTIDE SEQUENCE [LARGE SCALE GENOMIC DNA]</scope>
    <source>
        <strain evidence="2 3">NC_YFY_NT001</strain>
    </source>
</reference>
<keyword evidence="1" id="KW-0732">Signal</keyword>
<evidence type="ECO:0008006" key="4">
    <source>
        <dbReference type="Google" id="ProtNLM"/>
    </source>
</evidence>
<feature type="chain" id="PRO_5012584131" description="Lipoprotein" evidence="1">
    <location>
        <begin position="30"/>
        <end position="176"/>
    </location>
</feature>
<dbReference type="EMBL" id="CP023778">
    <property type="protein sequence ID" value="ATL66245.1"/>
    <property type="molecule type" value="Genomic_DNA"/>
</dbReference>
<evidence type="ECO:0000313" key="2">
    <source>
        <dbReference type="EMBL" id="ATL66245.1"/>
    </source>
</evidence>
<dbReference type="AlphaFoldDB" id="A0A291RG00"/>
<name>A0A291RG00_9NOCA</name>
<accession>A0A291RG00</accession>
<gene>
    <name evidence="2" type="ORF">CRH09_08585</name>
</gene>
<protein>
    <recommendedName>
        <fullName evidence="4">Lipoprotein</fullName>
    </recommendedName>
</protein>
<evidence type="ECO:0000256" key="1">
    <source>
        <dbReference type="SAM" id="SignalP"/>
    </source>
</evidence>
<feature type="signal peptide" evidence="1">
    <location>
        <begin position="1"/>
        <end position="29"/>
    </location>
</feature>
<proteinExistence type="predicted"/>